<comment type="catalytic activity">
    <reaction evidence="7">
        <text>alpha-D-mannose 1-phosphate + GTP + H(+) = GDP-alpha-D-mannose + diphosphate</text>
        <dbReference type="Rhea" id="RHEA:15229"/>
        <dbReference type="ChEBI" id="CHEBI:15378"/>
        <dbReference type="ChEBI" id="CHEBI:33019"/>
        <dbReference type="ChEBI" id="CHEBI:37565"/>
        <dbReference type="ChEBI" id="CHEBI:57527"/>
        <dbReference type="ChEBI" id="CHEBI:58409"/>
        <dbReference type="EC" id="2.7.7.13"/>
    </reaction>
</comment>
<evidence type="ECO:0000256" key="5">
    <source>
        <dbReference type="ARBA" id="ARBA00022741"/>
    </source>
</evidence>
<feature type="domain" description="Nucleotidyl transferase" evidence="8">
    <location>
        <begin position="4"/>
        <end position="287"/>
    </location>
</feature>
<evidence type="ECO:0000256" key="1">
    <source>
        <dbReference type="ARBA" id="ARBA00006115"/>
    </source>
</evidence>
<organism evidence="10 11">
    <name type="scientific">Gimesia alba</name>
    <dbReference type="NCBI Taxonomy" id="2527973"/>
    <lineage>
        <taxon>Bacteria</taxon>
        <taxon>Pseudomonadati</taxon>
        <taxon>Planctomycetota</taxon>
        <taxon>Planctomycetia</taxon>
        <taxon>Planctomycetales</taxon>
        <taxon>Planctomycetaceae</taxon>
        <taxon>Gimesia</taxon>
    </lineage>
</organism>
<protein>
    <recommendedName>
        <fullName evidence="2">mannose-1-phosphate guanylyltransferase</fullName>
        <ecNumber evidence="2">2.7.7.13</ecNumber>
    </recommendedName>
</protein>
<reference evidence="10 11" key="1">
    <citation type="submission" date="2019-02" db="EMBL/GenBank/DDBJ databases">
        <title>Deep-cultivation of Planctomycetes and their phenomic and genomic characterization uncovers novel biology.</title>
        <authorList>
            <person name="Wiegand S."/>
            <person name="Jogler M."/>
            <person name="Boedeker C."/>
            <person name="Pinto D."/>
            <person name="Vollmers J."/>
            <person name="Rivas-Marin E."/>
            <person name="Kohn T."/>
            <person name="Peeters S.H."/>
            <person name="Heuer A."/>
            <person name="Rast P."/>
            <person name="Oberbeckmann S."/>
            <person name="Bunk B."/>
            <person name="Jeske O."/>
            <person name="Meyerdierks A."/>
            <person name="Storesund J.E."/>
            <person name="Kallscheuer N."/>
            <person name="Luecker S."/>
            <person name="Lage O.M."/>
            <person name="Pohl T."/>
            <person name="Merkel B.J."/>
            <person name="Hornburger P."/>
            <person name="Mueller R.-W."/>
            <person name="Bruemmer F."/>
            <person name="Labrenz M."/>
            <person name="Spormann A.M."/>
            <person name="Op den Camp H."/>
            <person name="Overmann J."/>
            <person name="Amann R."/>
            <person name="Jetten M.S.M."/>
            <person name="Mascher T."/>
            <person name="Medema M.H."/>
            <person name="Devos D.P."/>
            <person name="Kaster A.-K."/>
            <person name="Ovreas L."/>
            <person name="Rohde M."/>
            <person name="Galperin M.Y."/>
            <person name="Jogler C."/>
        </authorList>
    </citation>
    <scope>NUCLEOTIDE SEQUENCE [LARGE SCALE GENOMIC DNA]</scope>
    <source>
        <strain evidence="10 11">Pan241w</strain>
    </source>
</reference>
<dbReference type="AlphaFoldDB" id="A0A517RHK7"/>
<keyword evidence="3 10" id="KW-0808">Transferase</keyword>
<evidence type="ECO:0000256" key="2">
    <source>
        <dbReference type="ARBA" id="ARBA00012387"/>
    </source>
</evidence>
<dbReference type="InterPro" id="IPR049577">
    <property type="entry name" value="GMPP_N"/>
</dbReference>
<evidence type="ECO:0000259" key="8">
    <source>
        <dbReference type="Pfam" id="PF00483"/>
    </source>
</evidence>
<dbReference type="SUPFAM" id="SSF159283">
    <property type="entry name" value="Guanosine diphospho-D-mannose pyrophosphorylase/mannose-6-phosphate isomerase linker domain"/>
    <property type="match status" value="1"/>
</dbReference>
<comment type="similarity">
    <text evidence="1">Belongs to the mannose-6-phosphate isomerase type 2 family.</text>
</comment>
<dbReference type="KEGG" id="gaz:Pan241w_34580"/>
<dbReference type="OrthoDB" id="9806359at2"/>
<evidence type="ECO:0000313" key="11">
    <source>
        <dbReference type="Proteomes" id="UP000317171"/>
    </source>
</evidence>
<feature type="domain" description="MannoseP isomerase/GMP-like beta-helix" evidence="9">
    <location>
        <begin position="297"/>
        <end position="349"/>
    </location>
</feature>
<sequence length="359" mass="39875">MLHTVVMAGGSGTRFWPQSRKAMPKQLLKLVGEHTMIQDTVARCAQLTQHQQIWIATNQTLAQETHLQLPDVPKEQILIEPAPRNTAPCIGLAAVHLLKSDPDATMLVVSSDHIIQPDSGFLNTVEQATTLIEAKPDTLVLIGVSPTFPATGYGYIECGPALATANVRGFQVEQFKEKPDLQTAQHYCDSGNYLWNCGIFVWKARTILDALARFEPEMHKQLLQISDAIGTQQYSDVLNQVFPTMKSESIDYAVLEHAKENLAVIPAEFEWDDVGNWNTLQKYFPADANGNTVVGLHCGLETSNNIIISADDHLIATFGIENCLIVHTPDATLMARKDDESAIKKLVNLLEERDYERFL</sequence>
<evidence type="ECO:0000256" key="7">
    <source>
        <dbReference type="ARBA" id="ARBA00047343"/>
    </source>
</evidence>
<dbReference type="PANTHER" id="PTHR46390">
    <property type="entry name" value="MANNOSE-1-PHOSPHATE GUANYLYLTRANSFERASE"/>
    <property type="match status" value="1"/>
</dbReference>
<keyword evidence="5" id="KW-0547">Nucleotide-binding</keyword>
<name>A0A517RHK7_9PLAN</name>
<dbReference type="InterPro" id="IPR029044">
    <property type="entry name" value="Nucleotide-diphossugar_trans"/>
</dbReference>
<dbReference type="FunFam" id="3.90.550.10:FF:000046">
    <property type="entry name" value="Mannose-1-phosphate guanylyltransferase (GDP)"/>
    <property type="match status" value="1"/>
</dbReference>
<evidence type="ECO:0000259" key="9">
    <source>
        <dbReference type="Pfam" id="PF22640"/>
    </source>
</evidence>
<dbReference type="CDD" id="cd02509">
    <property type="entry name" value="GDP-M1P_Guanylyltransferase"/>
    <property type="match status" value="1"/>
</dbReference>
<dbReference type="InterPro" id="IPR005835">
    <property type="entry name" value="NTP_transferase_dom"/>
</dbReference>
<accession>A0A517RHK7</accession>
<dbReference type="RefSeq" id="WP_145217979.1">
    <property type="nucleotide sequence ID" value="NZ_CP036269.1"/>
</dbReference>
<dbReference type="Gene3D" id="3.90.550.10">
    <property type="entry name" value="Spore Coat Polysaccharide Biosynthesis Protein SpsA, Chain A"/>
    <property type="match status" value="1"/>
</dbReference>
<dbReference type="SUPFAM" id="SSF53448">
    <property type="entry name" value="Nucleotide-diphospho-sugar transferases"/>
    <property type="match status" value="1"/>
</dbReference>
<evidence type="ECO:0000256" key="4">
    <source>
        <dbReference type="ARBA" id="ARBA00022695"/>
    </source>
</evidence>
<dbReference type="Pfam" id="PF00483">
    <property type="entry name" value="NTP_transferase"/>
    <property type="match status" value="1"/>
</dbReference>
<dbReference type="Pfam" id="PF22640">
    <property type="entry name" value="ManC_GMP_beta-helix"/>
    <property type="match status" value="1"/>
</dbReference>
<proteinExistence type="inferred from homology"/>
<evidence type="ECO:0000256" key="3">
    <source>
        <dbReference type="ARBA" id="ARBA00022679"/>
    </source>
</evidence>
<dbReference type="PANTHER" id="PTHR46390:SF1">
    <property type="entry name" value="MANNOSE-1-PHOSPHATE GUANYLYLTRANSFERASE"/>
    <property type="match status" value="1"/>
</dbReference>
<dbReference type="EMBL" id="CP036269">
    <property type="protein sequence ID" value="QDT43358.1"/>
    <property type="molecule type" value="Genomic_DNA"/>
</dbReference>
<evidence type="ECO:0000313" key="10">
    <source>
        <dbReference type="EMBL" id="QDT43358.1"/>
    </source>
</evidence>
<dbReference type="GO" id="GO:0005525">
    <property type="term" value="F:GTP binding"/>
    <property type="evidence" value="ECO:0007669"/>
    <property type="project" value="UniProtKB-KW"/>
</dbReference>
<dbReference type="GO" id="GO:0004475">
    <property type="term" value="F:mannose-1-phosphate guanylyltransferase (GTP) activity"/>
    <property type="evidence" value="ECO:0007669"/>
    <property type="project" value="UniProtKB-EC"/>
</dbReference>
<evidence type="ECO:0000256" key="6">
    <source>
        <dbReference type="ARBA" id="ARBA00023134"/>
    </source>
</evidence>
<dbReference type="InterPro" id="IPR051161">
    <property type="entry name" value="Mannose-6P_isomerase_type2"/>
</dbReference>
<keyword evidence="4 10" id="KW-0548">Nucleotidyltransferase</keyword>
<dbReference type="InterPro" id="IPR054566">
    <property type="entry name" value="ManC/GMP-like_b-helix"/>
</dbReference>
<dbReference type="EC" id="2.7.7.13" evidence="2"/>
<keyword evidence="11" id="KW-1185">Reference proteome</keyword>
<gene>
    <name evidence="10" type="primary">manC</name>
    <name evidence="10" type="ORF">Pan241w_34580</name>
</gene>
<dbReference type="Proteomes" id="UP000317171">
    <property type="component" value="Chromosome"/>
</dbReference>
<dbReference type="GO" id="GO:0009298">
    <property type="term" value="P:GDP-mannose biosynthetic process"/>
    <property type="evidence" value="ECO:0007669"/>
    <property type="project" value="TreeGrafter"/>
</dbReference>
<keyword evidence="6" id="KW-0342">GTP-binding</keyword>